<keyword evidence="2" id="KW-0808">Transferase</keyword>
<dbReference type="Gene3D" id="3.90.550.10">
    <property type="entry name" value="Spore Coat Polysaccharide Biosynthesis Protein SpsA, Chain A"/>
    <property type="match status" value="2"/>
</dbReference>
<dbReference type="Proteomes" id="UP000253915">
    <property type="component" value="Unassembled WGS sequence"/>
</dbReference>
<dbReference type="RefSeq" id="WP_021410979.1">
    <property type="nucleotide sequence ID" value="NZ_CP021140.1"/>
</dbReference>
<feature type="domain" description="Glycosyltransferase 2-like" evidence="1">
    <location>
        <begin position="273"/>
        <end position="432"/>
    </location>
</feature>
<dbReference type="Pfam" id="PF00535">
    <property type="entry name" value="Glycos_transf_2"/>
    <property type="match status" value="2"/>
</dbReference>
<dbReference type="EMBL" id="PPTU01000010">
    <property type="protein sequence ID" value="RDB70263.1"/>
    <property type="molecule type" value="Genomic_DNA"/>
</dbReference>
<dbReference type="Proteomes" id="UP000253970">
    <property type="component" value="Unassembled WGS sequence"/>
</dbReference>
<sequence length="805" mass="89840">MQVSYCGLCRGHGKIFVALRISSVDDACVVRFRSEGEAVGRLPCDTYEENGLRIAALPVVDFDQALVVEEVDSSGAVRGAFRKKLSARRAKWESRFRYRFDRELVDVIRNYDGTFRFTENHLEFVAAVPDADRFLVRAALVVSGVSSPEDLSITCIGTDGRSVDVGVVRCGGSVVKPVKGSGFSYACIPVSISVPKSLENYCFEIRDAADSSATRFSVLEAWLLGCMLEDFGALTRNAQIDSRYPAWFEKHRADEAVLRVQRETALEGAPVFSIVVPLYKTPRRFFDEMVQSVRAQTYARWELILVNASPEDEELAGAVRAASRSDERVKVVALEENGGISANSNAGIAAASGDFVCFFDHDDLIEPDLLYEYALAVLEHPDTDLLYCDEDKKGEDGRHFDPFFKPDFNLDLLRNNNYICHMLTVRRGVLDQVGLLDPACDGAQDHDLTLRVSECARHIHHVPKILYHWRVSAGSTAGGIEDSKPYATLAGIRAVENHLSRLGLSATVDQARRPATYRVRYRVPEDEPLVSIVIPNKDSLSVLRQCVDSILDKSTYDAYEIVIVENNSTEVETFAYYEEVAKDARVRCVFFDGPFNFSKIINQGVEAAKGEYCILLNNDTEVITPDWIETMLGLCARQDVGAVGVKLYYPDDTIQHAGIGIAPSVAACLHQSLPRSDAGYFALNDAQQDLSAVTAACMMTKRSAFEQVGGMTEDLAVAFNDLDYCLKLRELDYLVVYTPEVELYHYESLSRGSEDTAEKVTRFLREIAYMNDRWAEYYAAGDPYLNINLSRSEPGSYYFRLPHKD</sequence>
<dbReference type="GO" id="GO:0016757">
    <property type="term" value="F:glycosyltransferase activity"/>
    <property type="evidence" value="ECO:0007669"/>
    <property type="project" value="UniProtKB-KW"/>
</dbReference>
<reference evidence="4 5" key="1">
    <citation type="journal article" date="2018" name="Elife">
        <title>Discovery and characterization of a prevalent human gut bacterial enzyme sufficient for the inactivation of a family of plant toxins.</title>
        <authorList>
            <person name="Koppel N."/>
            <person name="Bisanz J.E."/>
            <person name="Pandelia M.E."/>
            <person name="Turnbaugh P.J."/>
            <person name="Balskus E.P."/>
        </authorList>
    </citation>
    <scope>NUCLEOTIDE SEQUENCE [LARGE SCALE GENOMIC DNA]</scope>
    <source>
        <strain evidence="3 4">16A</strain>
        <strain evidence="2 5">W1 BHI 6</strain>
    </source>
</reference>
<dbReference type="CDD" id="cd04184">
    <property type="entry name" value="GT2_RfbC_Mx_like"/>
    <property type="match status" value="1"/>
</dbReference>
<dbReference type="InterPro" id="IPR001173">
    <property type="entry name" value="Glyco_trans_2-like"/>
</dbReference>
<organism evidence="2 5">
    <name type="scientific">Eggerthella lenta</name>
    <name type="common">Eubacterium lentum</name>
    <dbReference type="NCBI Taxonomy" id="84112"/>
    <lineage>
        <taxon>Bacteria</taxon>
        <taxon>Bacillati</taxon>
        <taxon>Actinomycetota</taxon>
        <taxon>Coriobacteriia</taxon>
        <taxon>Eggerthellales</taxon>
        <taxon>Eggerthellaceae</taxon>
        <taxon>Eggerthella</taxon>
    </lineage>
</organism>
<dbReference type="PANTHER" id="PTHR43179">
    <property type="entry name" value="RHAMNOSYLTRANSFERASE WBBL"/>
    <property type="match status" value="1"/>
</dbReference>
<evidence type="ECO:0000313" key="4">
    <source>
        <dbReference type="Proteomes" id="UP000253915"/>
    </source>
</evidence>
<dbReference type="CDD" id="cd04186">
    <property type="entry name" value="GT_2_like_c"/>
    <property type="match status" value="1"/>
</dbReference>
<protein>
    <submittedName>
        <fullName evidence="2">Glycosyltransferase family 2 protein</fullName>
    </submittedName>
</protein>
<dbReference type="AlphaFoldDB" id="A0A369MHD2"/>
<evidence type="ECO:0000313" key="5">
    <source>
        <dbReference type="Proteomes" id="UP000253970"/>
    </source>
</evidence>
<evidence type="ECO:0000313" key="2">
    <source>
        <dbReference type="EMBL" id="RDB70263.1"/>
    </source>
</evidence>
<accession>A0A369MHD2</accession>
<dbReference type="SUPFAM" id="SSF53448">
    <property type="entry name" value="Nucleotide-diphospho-sugar transferases"/>
    <property type="match status" value="2"/>
</dbReference>
<name>A0A369MHD2_EGGLN</name>
<dbReference type="InterPro" id="IPR029044">
    <property type="entry name" value="Nucleotide-diphossugar_trans"/>
</dbReference>
<comment type="caution">
    <text evidence="2">The sequence shown here is derived from an EMBL/GenBank/DDBJ whole genome shotgun (WGS) entry which is preliminary data.</text>
</comment>
<feature type="domain" description="Glycosyltransferase 2-like" evidence="1">
    <location>
        <begin position="531"/>
        <end position="708"/>
    </location>
</feature>
<dbReference type="PANTHER" id="PTHR43179:SF7">
    <property type="entry name" value="RHAMNOSYLTRANSFERASE WBBL"/>
    <property type="match status" value="1"/>
</dbReference>
<gene>
    <name evidence="3" type="ORF">C1853_14525</name>
    <name evidence="2" type="ORF">C1875_07765</name>
</gene>
<evidence type="ECO:0000313" key="3">
    <source>
        <dbReference type="EMBL" id="RDC34351.1"/>
    </source>
</evidence>
<evidence type="ECO:0000259" key="1">
    <source>
        <dbReference type="Pfam" id="PF00535"/>
    </source>
</evidence>
<proteinExistence type="predicted"/>
<dbReference type="EMBL" id="PPUQ01000030">
    <property type="protein sequence ID" value="RDC34351.1"/>
    <property type="molecule type" value="Genomic_DNA"/>
</dbReference>